<keyword evidence="5" id="KW-0813">Transport</keyword>
<evidence type="ECO:0000256" key="3">
    <source>
        <dbReference type="ARBA" id="ARBA00010651"/>
    </source>
</evidence>
<proteinExistence type="inferred from homology"/>
<sequence length="344" mass="37037">MSDETSRGEVPVPAGPTGTGYEDPVPNPGLPTHGPRPTDVDEAAAKRAERQVATMFGLATLLTLGFVVAYFAIPTDATFLGFGASTFVMGMTLGLALLLIGIGAVQWARKLMSDNEMVEERHPAKSTDQERAEAIATVRQGGEESGIGRRKLIRNSLIGALAALGLPVIVLLRDLGPLPGNASAHTIWRRGTRIANDVTFKPIKAEDLELGQLVNAVPATLEKVPEGAERQDARAKSSVIVVRMKENDIRALPNRRNWGVSGILCYSKVCTHVGCPVNLWEQQTHQVLCPCHQSTFNLADNGRVVFGPAARSLPQLPIMVDSEGYLVAQSDFTEPVGPSYWERG</sequence>
<dbReference type="AlphaFoldDB" id="A0A1H1XB12"/>
<evidence type="ECO:0000256" key="8">
    <source>
        <dbReference type="ARBA" id="ARBA00022692"/>
    </source>
</evidence>
<evidence type="ECO:0000256" key="12">
    <source>
        <dbReference type="ARBA" id="ARBA00022989"/>
    </source>
</evidence>
<keyword evidence="10" id="KW-0479">Metal-binding</keyword>
<dbReference type="GO" id="GO:0005886">
    <property type="term" value="C:plasma membrane"/>
    <property type="evidence" value="ECO:0007669"/>
    <property type="project" value="UniProtKB-SubCell"/>
</dbReference>
<dbReference type="Proteomes" id="UP000198983">
    <property type="component" value="Chromosome I"/>
</dbReference>
<dbReference type="GO" id="GO:0051537">
    <property type="term" value="F:2 iron, 2 sulfur cluster binding"/>
    <property type="evidence" value="ECO:0007669"/>
    <property type="project" value="UniProtKB-KW"/>
</dbReference>
<comment type="similarity">
    <text evidence="3">Belongs to the Rieske iron-sulfur protein family.</text>
</comment>
<evidence type="ECO:0000256" key="2">
    <source>
        <dbReference type="ARBA" id="ARBA00004651"/>
    </source>
</evidence>
<dbReference type="PRINTS" id="PR00162">
    <property type="entry name" value="RIESKE"/>
</dbReference>
<dbReference type="GO" id="GO:0004497">
    <property type="term" value="F:monooxygenase activity"/>
    <property type="evidence" value="ECO:0007669"/>
    <property type="project" value="UniProtKB-ARBA"/>
</dbReference>
<keyword evidence="25" id="KW-1185">Reference proteome</keyword>
<organism evidence="24 25">
    <name type="scientific">Actinopolymorpha singaporensis</name>
    <dbReference type="NCBI Taxonomy" id="117157"/>
    <lineage>
        <taxon>Bacteria</taxon>
        <taxon>Bacillati</taxon>
        <taxon>Actinomycetota</taxon>
        <taxon>Actinomycetes</taxon>
        <taxon>Propionibacteriales</taxon>
        <taxon>Actinopolymorphaceae</taxon>
        <taxon>Actinopolymorpha</taxon>
    </lineage>
</organism>
<keyword evidence="13" id="KW-0560">Oxidoreductase</keyword>
<evidence type="ECO:0000313" key="24">
    <source>
        <dbReference type="EMBL" id="SDT06518.1"/>
    </source>
</evidence>
<gene>
    <name evidence="24" type="ORF">SAMN04489717_4900</name>
</gene>
<keyword evidence="15" id="KW-0411">Iron-sulfur</keyword>
<keyword evidence="14" id="KW-0408">Iron</keyword>
<keyword evidence="17" id="KW-1015">Disulfide bond</keyword>
<comment type="function">
    <text evidence="1">Iron-sulfur subunit of the cytochrome bc1 complex, an essential component of the respiratory electron transport chain required for ATP synthesis. The bc1 complex catalyzes the oxidation of menaquinol and the reduction of cytochrome c in the respiratory chain. The bc1 complex operates through a Q-cycle mechanism that couples electron transfer to generation of the proton gradient that drives ATP synthesis.</text>
</comment>
<evidence type="ECO:0000313" key="25">
    <source>
        <dbReference type="Proteomes" id="UP000198983"/>
    </source>
</evidence>
<name>A0A1H1XB12_9ACTN</name>
<dbReference type="InterPro" id="IPR017941">
    <property type="entry name" value="Rieske_2Fe-2S"/>
</dbReference>
<keyword evidence="9" id="KW-0001">2Fe-2S</keyword>
<evidence type="ECO:0000256" key="20">
    <source>
        <dbReference type="ARBA" id="ARBA00034078"/>
    </source>
</evidence>
<keyword evidence="6" id="KW-1003">Cell membrane</keyword>
<feature type="transmembrane region" description="Helical" evidence="22">
    <location>
        <begin position="152"/>
        <end position="172"/>
    </location>
</feature>
<dbReference type="SUPFAM" id="SSF50022">
    <property type="entry name" value="ISP domain"/>
    <property type="match status" value="1"/>
</dbReference>
<dbReference type="Pfam" id="PF00355">
    <property type="entry name" value="Rieske"/>
    <property type="match status" value="1"/>
</dbReference>
<feature type="transmembrane region" description="Helical" evidence="22">
    <location>
        <begin position="79"/>
        <end position="105"/>
    </location>
</feature>
<dbReference type="CDD" id="cd03467">
    <property type="entry name" value="Rieske"/>
    <property type="match status" value="1"/>
</dbReference>
<feature type="domain" description="Rieske" evidence="23">
    <location>
        <begin position="216"/>
        <end position="327"/>
    </location>
</feature>
<keyword evidence="7" id="KW-0679">Respiratory chain</keyword>
<protein>
    <recommendedName>
        <fullName evidence="4">Cytochrome bc1 complex Rieske iron-sulfur subunit</fullName>
    </recommendedName>
    <alternativeName>
        <fullName evidence="18">Cytochrome bc1 reductase complex subunit QcrA</fullName>
    </alternativeName>
    <alternativeName>
        <fullName evidence="19">Rieske iron-sulfur protein</fullName>
    </alternativeName>
</protein>
<evidence type="ECO:0000256" key="11">
    <source>
        <dbReference type="ARBA" id="ARBA00022982"/>
    </source>
</evidence>
<dbReference type="PROSITE" id="PS51296">
    <property type="entry name" value="RIESKE"/>
    <property type="match status" value="1"/>
</dbReference>
<evidence type="ECO:0000256" key="9">
    <source>
        <dbReference type="ARBA" id="ARBA00022714"/>
    </source>
</evidence>
<dbReference type="InterPro" id="IPR014349">
    <property type="entry name" value="Rieske_Fe-S_prot"/>
</dbReference>
<comment type="cofactor">
    <cofactor evidence="20">
        <name>[2Fe-2S] cluster</name>
        <dbReference type="ChEBI" id="CHEBI:190135"/>
    </cofactor>
</comment>
<evidence type="ECO:0000256" key="22">
    <source>
        <dbReference type="SAM" id="Phobius"/>
    </source>
</evidence>
<keyword evidence="8 22" id="KW-0812">Transmembrane</keyword>
<evidence type="ECO:0000256" key="15">
    <source>
        <dbReference type="ARBA" id="ARBA00023014"/>
    </source>
</evidence>
<feature type="region of interest" description="Disordered" evidence="21">
    <location>
        <begin position="1"/>
        <end position="46"/>
    </location>
</feature>
<evidence type="ECO:0000256" key="13">
    <source>
        <dbReference type="ARBA" id="ARBA00023002"/>
    </source>
</evidence>
<evidence type="ECO:0000256" key="10">
    <source>
        <dbReference type="ARBA" id="ARBA00022723"/>
    </source>
</evidence>
<dbReference type="Gene3D" id="2.102.10.10">
    <property type="entry name" value="Rieske [2Fe-2S] iron-sulphur domain"/>
    <property type="match status" value="1"/>
</dbReference>
<dbReference type="STRING" id="117157.SAMN04489717_4900"/>
<evidence type="ECO:0000256" key="7">
    <source>
        <dbReference type="ARBA" id="ARBA00022660"/>
    </source>
</evidence>
<feature type="compositionally biased region" description="Basic and acidic residues" evidence="21">
    <location>
        <begin position="36"/>
        <end position="46"/>
    </location>
</feature>
<dbReference type="PANTHER" id="PTHR10134">
    <property type="entry name" value="CYTOCHROME B-C1 COMPLEX SUBUNIT RIESKE, MITOCHONDRIAL"/>
    <property type="match status" value="1"/>
</dbReference>
<evidence type="ECO:0000256" key="5">
    <source>
        <dbReference type="ARBA" id="ARBA00022448"/>
    </source>
</evidence>
<comment type="subcellular location">
    <subcellularLocation>
        <location evidence="2">Cell membrane</location>
        <topology evidence="2">Multi-pass membrane protein</topology>
    </subcellularLocation>
</comment>
<evidence type="ECO:0000256" key="21">
    <source>
        <dbReference type="SAM" id="MobiDB-lite"/>
    </source>
</evidence>
<dbReference type="EMBL" id="LT629732">
    <property type="protein sequence ID" value="SDT06518.1"/>
    <property type="molecule type" value="Genomic_DNA"/>
</dbReference>
<keyword evidence="12 22" id="KW-1133">Transmembrane helix</keyword>
<dbReference type="RefSeq" id="WP_092655906.1">
    <property type="nucleotide sequence ID" value="NZ_LT629732.1"/>
</dbReference>
<keyword evidence="16 22" id="KW-0472">Membrane</keyword>
<dbReference type="InterPro" id="IPR036922">
    <property type="entry name" value="Rieske_2Fe-2S_sf"/>
</dbReference>
<dbReference type="InterPro" id="IPR005805">
    <property type="entry name" value="Rieske_Fe-S_prot_C"/>
</dbReference>
<keyword evidence="11" id="KW-0249">Electron transport</keyword>
<dbReference type="InterPro" id="IPR045603">
    <property type="entry name" value="QcrA_N"/>
</dbReference>
<evidence type="ECO:0000256" key="1">
    <source>
        <dbReference type="ARBA" id="ARBA00002494"/>
    </source>
</evidence>
<evidence type="ECO:0000256" key="16">
    <source>
        <dbReference type="ARBA" id="ARBA00023136"/>
    </source>
</evidence>
<evidence type="ECO:0000256" key="19">
    <source>
        <dbReference type="ARBA" id="ARBA00032409"/>
    </source>
</evidence>
<evidence type="ECO:0000259" key="23">
    <source>
        <dbReference type="PROSITE" id="PS51296"/>
    </source>
</evidence>
<dbReference type="GO" id="GO:0046872">
    <property type="term" value="F:metal ion binding"/>
    <property type="evidence" value="ECO:0007669"/>
    <property type="project" value="UniProtKB-KW"/>
</dbReference>
<reference evidence="24 25" key="1">
    <citation type="submission" date="2016-10" db="EMBL/GenBank/DDBJ databases">
        <authorList>
            <person name="de Groot N.N."/>
        </authorList>
    </citation>
    <scope>NUCLEOTIDE SEQUENCE [LARGE SCALE GENOMIC DNA]</scope>
    <source>
        <strain evidence="24 25">DSM 22024</strain>
    </source>
</reference>
<evidence type="ECO:0000256" key="14">
    <source>
        <dbReference type="ARBA" id="ARBA00023004"/>
    </source>
</evidence>
<dbReference type="OrthoDB" id="9802613at2"/>
<evidence type="ECO:0000256" key="6">
    <source>
        <dbReference type="ARBA" id="ARBA00022475"/>
    </source>
</evidence>
<evidence type="ECO:0000256" key="4">
    <source>
        <dbReference type="ARBA" id="ARBA00015816"/>
    </source>
</evidence>
<evidence type="ECO:0000256" key="18">
    <source>
        <dbReference type="ARBA" id="ARBA00029586"/>
    </source>
</evidence>
<accession>A0A1H1XB12</accession>
<feature type="transmembrane region" description="Helical" evidence="22">
    <location>
        <begin position="52"/>
        <end position="73"/>
    </location>
</feature>
<evidence type="ECO:0000256" key="17">
    <source>
        <dbReference type="ARBA" id="ARBA00023157"/>
    </source>
</evidence>
<dbReference type="GO" id="GO:0016705">
    <property type="term" value="F:oxidoreductase activity, acting on paired donors, with incorporation or reduction of molecular oxygen"/>
    <property type="evidence" value="ECO:0007669"/>
    <property type="project" value="UniProtKB-ARBA"/>
</dbReference>
<dbReference type="Pfam" id="PF19297">
    <property type="entry name" value="QcrA_N"/>
    <property type="match status" value="1"/>
</dbReference>